<evidence type="ECO:0000259" key="2">
    <source>
        <dbReference type="Pfam" id="PF00768"/>
    </source>
</evidence>
<proteinExistence type="predicted"/>
<keyword evidence="3" id="KW-0378">Hydrolase</keyword>
<feature type="signal peptide" evidence="1">
    <location>
        <begin position="1"/>
        <end position="24"/>
    </location>
</feature>
<evidence type="ECO:0000313" key="4">
    <source>
        <dbReference type="Proteomes" id="UP001197827"/>
    </source>
</evidence>
<dbReference type="Pfam" id="PF00768">
    <property type="entry name" value="Peptidase_S11"/>
    <property type="match status" value="1"/>
</dbReference>
<reference evidence="3" key="1">
    <citation type="submission" date="2021-10" db="EMBL/GenBank/DDBJ databases">
        <title>Collection of gut derived symbiotic bacterial strains cultured from healthy donors.</title>
        <authorList>
            <person name="Lin H."/>
            <person name="Littmann E."/>
            <person name="Kohout C."/>
            <person name="Pamer E.G."/>
        </authorList>
    </citation>
    <scope>NUCLEOTIDE SEQUENCE</scope>
    <source>
        <strain evidence="3">DFI.5.2</strain>
    </source>
</reference>
<feature type="chain" id="PRO_5043969263" evidence="1">
    <location>
        <begin position="25"/>
        <end position="126"/>
    </location>
</feature>
<dbReference type="AlphaFoldDB" id="A0AAW4VEX9"/>
<dbReference type="InterPro" id="IPR012338">
    <property type="entry name" value="Beta-lactam/transpept-like"/>
</dbReference>
<dbReference type="Gene3D" id="3.40.710.10">
    <property type="entry name" value="DD-peptidase/beta-lactamase superfamily"/>
    <property type="match status" value="1"/>
</dbReference>
<dbReference type="GO" id="GO:0006508">
    <property type="term" value="P:proteolysis"/>
    <property type="evidence" value="ECO:0007669"/>
    <property type="project" value="InterPro"/>
</dbReference>
<feature type="domain" description="Peptidase S11 D-alanyl-D-alanine carboxypeptidase A N-terminal" evidence="2">
    <location>
        <begin position="26"/>
        <end position="122"/>
    </location>
</feature>
<protein>
    <submittedName>
        <fullName evidence="3">Serine hydrolase</fullName>
    </submittedName>
</protein>
<dbReference type="InterPro" id="IPR001967">
    <property type="entry name" value="Peptidase_S11_N"/>
</dbReference>
<name>A0AAW4VEX9_9FIRM</name>
<dbReference type="RefSeq" id="WP_158546536.1">
    <property type="nucleotide sequence ID" value="NZ_JADPGJ010000016.1"/>
</dbReference>
<evidence type="ECO:0000313" key="3">
    <source>
        <dbReference type="EMBL" id="MCB8562179.1"/>
    </source>
</evidence>
<evidence type="ECO:0000256" key="1">
    <source>
        <dbReference type="SAM" id="SignalP"/>
    </source>
</evidence>
<keyword evidence="1" id="KW-0732">Signal</keyword>
<dbReference type="GO" id="GO:0009002">
    <property type="term" value="F:serine-type D-Ala-D-Ala carboxypeptidase activity"/>
    <property type="evidence" value="ECO:0007669"/>
    <property type="project" value="InterPro"/>
</dbReference>
<accession>A0AAW4VEX9</accession>
<sequence length="126" mass="13900">MLKKGLCLLIGIMMLFCQINVVHATNLASGAESTILIDANSQQVLYQKNATKKLYPASTTKIMTMILLFEAIQEKRLKWDDILTCSAYASSMGGSQVYLEENETMSVFELFKCIAIASANDAKHIG</sequence>
<gene>
    <name evidence="3" type="ORF">LJD74_09245</name>
</gene>
<comment type="caution">
    <text evidence="3">The sequence shown here is derived from an EMBL/GenBank/DDBJ whole genome shotgun (WGS) entry which is preliminary data.</text>
</comment>
<organism evidence="3 4">
    <name type="scientific">Faecalibacillus intestinalis</name>
    <dbReference type="NCBI Taxonomy" id="1982626"/>
    <lineage>
        <taxon>Bacteria</taxon>
        <taxon>Bacillati</taxon>
        <taxon>Bacillota</taxon>
        <taxon>Erysipelotrichia</taxon>
        <taxon>Erysipelotrichales</taxon>
        <taxon>Coprobacillaceae</taxon>
        <taxon>Faecalibacillus</taxon>
    </lineage>
</organism>
<dbReference type="EMBL" id="JAJDKQ010000017">
    <property type="protein sequence ID" value="MCB8562179.1"/>
    <property type="molecule type" value="Genomic_DNA"/>
</dbReference>
<dbReference type="SUPFAM" id="SSF56601">
    <property type="entry name" value="beta-lactamase/transpeptidase-like"/>
    <property type="match status" value="1"/>
</dbReference>
<dbReference type="Proteomes" id="UP001197827">
    <property type="component" value="Unassembled WGS sequence"/>
</dbReference>